<dbReference type="PANTHER" id="PTHR46109:SF1">
    <property type="entry name" value="PROTEIN LIN-28 HOMOLOG"/>
    <property type="match status" value="1"/>
</dbReference>
<organism evidence="5">
    <name type="scientific">Clastoptera arizonana</name>
    <name type="common">Arizona spittle bug</name>
    <dbReference type="NCBI Taxonomy" id="38151"/>
    <lineage>
        <taxon>Eukaryota</taxon>
        <taxon>Metazoa</taxon>
        <taxon>Ecdysozoa</taxon>
        <taxon>Arthropoda</taxon>
        <taxon>Hexapoda</taxon>
        <taxon>Insecta</taxon>
        <taxon>Pterygota</taxon>
        <taxon>Neoptera</taxon>
        <taxon>Paraneoptera</taxon>
        <taxon>Hemiptera</taxon>
        <taxon>Auchenorrhyncha</taxon>
        <taxon>Cercopoidea</taxon>
        <taxon>Clastopteridae</taxon>
        <taxon>Clastoptera</taxon>
    </lineage>
</organism>
<dbReference type="Gene3D" id="2.40.50.140">
    <property type="entry name" value="Nucleic acid-binding proteins"/>
    <property type="match status" value="1"/>
</dbReference>
<dbReference type="GO" id="GO:0005737">
    <property type="term" value="C:cytoplasm"/>
    <property type="evidence" value="ECO:0007669"/>
    <property type="project" value="UniProtKB-SubCell"/>
</dbReference>
<dbReference type="GO" id="GO:0003729">
    <property type="term" value="F:mRNA binding"/>
    <property type="evidence" value="ECO:0007669"/>
    <property type="project" value="TreeGrafter"/>
</dbReference>
<dbReference type="InterPro" id="IPR051373">
    <property type="entry name" value="Lin-28_RNA-binding"/>
</dbReference>
<dbReference type="PROSITE" id="PS51857">
    <property type="entry name" value="CSD_2"/>
    <property type="match status" value="1"/>
</dbReference>
<dbReference type="Pfam" id="PF00313">
    <property type="entry name" value="CSD"/>
    <property type="match status" value="1"/>
</dbReference>
<evidence type="ECO:0000256" key="1">
    <source>
        <dbReference type="ARBA" id="ARBA00004496"/>
    </source>
</evidence>
<dbReference type="EMBL" id="GEDC01007320">
    <property type="protein sequence ID" value="JAS29978.1"/>
    <property type="molecule type" value="Transcribed_RNA"/>
</dbReference>
<keyword evidence="3" id="KW-0175">Coiled coil</keyword>
<feature type="non-terminal residue" evidence="5">
    <location>
        <position position="1"/>
    </location>
</feature>
<keyword evidence="2" id="KW-0963">Cytoplasm</keyword>
<sequence length="275" mass="31920">KSKMEIEKIKTEFVKSKMEIEKIKTEFVKSKMEIEEIKTEFVESKMEMEEIKTEFVESKMEMKESKEEVVEGKKEVLKSKEQKLQLCSYKKKKTSTQKKLKFCKLICDYLNSPSNMGSHLFNPMFLQFLINKQNLEKCLKLSLPSKNIKQITFPGLNSDVKSQASSQEDKFRSGRCKFFQPCGWGYITPHDGGHDVYVNKNVLAKRGYRHLYQDQKVEFISTITKKGLVASDVKIIKPTAYQMIQPGTRKIRCFNCLKKGTHTAADCPEPKKDRP</sequence>
<comment type="subcellular location">
    <subcellularLocation>
        <location evidence="1">Cytoplasm</location>
    </subcellularLocation>
</comment>
<dbReference type="GO" id="GO:0005634">
    <property type="term" value="C:nucleus"/>
    <property type="evidence" value="ECO:0007669"/>
    <property type="project" value="TreeGrafter"/>
</dbReference>
<dbReference type="SUPFAM" id="SSF50249">
    <property type="entry name" value="Nucleic acid-binding proteins"/>
    <property type="match status" value="1"/>
</dbReference>
<evidence type="ECO:0000313" key="5">
    <source>
        <dbReference type="EMBL" id="JAS29978.1"/>
    </source>
</evidence>
<dbReference type="GO" id="GO:0031054">
    <property type="term" value="P:pre-miRNA processing"/>
    <property type="evidence" value="ECO:0007669"/>
    <property type="project" value="TreeGrafter"/>
</dbReference>
<accession>A0A1B6DWB2</accession>
<protein>
    <recommendedName>
        <fullName evidence="4">CSD domain-containing protein</fullName>
    </recommendedName>
</protein>
<name>A0A1B6DWB2_9HEMI</name>
<reference evidence="5" key="1">
    <citation type="submission" date="2015-12" db="EMBL/GenBank/DDBJ databases">
        <title>De novo transcriptome assembly of four potential Pierce s Disease insect vectors from Arizona vineyards.</title>
        <authorList>
            <person name="Tassone E.E."/>
        </authorList>
    </citation>
    <scope>NUCLEOTIDE SEQUENCE</scope>
</reference>
<dbReference type="InterPro" id="IPR002059">
    <property type="entry name" value="CSP_DNA-bd"/>
</dbReference>
<gene>
    <name evidence="5" type="ORF">g.15416</name>
</gene>
<evidence type="ECO:0000256" key="3">
    <source>
        <dbReference type="SAM" id="Coils"/>
    </source>
</evidence>
<proteinExistence type="predicted"/>
<dbReference type="InterPro" id="IPR012340">
    <property type="entry name" value="NA-bd_OB-fold"/>
</dbReference>
<evidence type="ECO:0000256" key="2">
    <source>
        <dbReference type="ARBA" id="ARBA00022490"/>
    </source>
</evidence>
<feature type="coiled-coil region" evidence="3">
    <location>
        <begin position="6"/>
        <end position="68"/>
    </location>
</feature>
<dbReference type="AlphaFoldDB" id="A0A1B6DWB2"/>
<evidence type="ECO:0000259" key="4">
    <source>
        <dbReference type="PROSITE" id="PS51857"/>
    </source>
</evidence>
<feature type="domain" description="CSD" evidence="4">
    <location>
        <begin position="171"/>
        <end position="235"/>
    </location>
</feature>
<dbReference type="PANTHER" id="PTHR46109">
    <property type="entry name" value="PROTEIN LIN-28"/>
    <property type="match status" value="1"/>
</dbReference>